<feature type="compositionally biased region" description="Low complexity" evidence="1">
    <location>
        <begin position="34"/>
        <end position="46"/>
    </location>
</feature>
<evidence type="ECO:0000256" key="1">
    <source>
        <dbReference type="SAM" id="MobiDB-lite"/>
    </source>
</evidence>
<dbReference type="PANTHER" id="PTHR10151">
    <property type="entry name" value="ECTONUCLEOTIDE PYROPHOSPHATASE/PHOSPHODIESTERASE"/>
    <property type="match status" value="1"/>
</dbReference>
<keyword evidence="4" id="KW-1185">Reference proteome</keyword>
<dbReference type="Gene3D" id="3.40.720.10">
    <property type="entry name" value="Alkaline Phosphatase, subunit A"/>
    <property type="match status" value="2"/>
</dbReference>
<evidence type="ECO:0000313" key="3">
    <source>
        <dbReference type="EMBL" id="BBX16518.1"/>
    </source>
</evidence>
<dbReference type="AlphaFoldDB" id="A0A7I7JYW2"/>
<dbReference type="RefSeq" id="WP_234815428.1">
    <property type="nucleotide sequence ID" value="NZ_AP022563.1"/>
</dbReference>
<reference evidence="3 4" key="1">
    <citation type="journal article" date="2019" name="Emerg. Microbes Infect.">
        <title>Comprehensive subspecies identification of 175 nontuberculous mycobacteria species based on 7547 genomic profiles.</title>
        <authorList>
            <person name="Matsumoto Y."/>
            <person name="Kinjo T."/>
            <person name="Motooka D."/>
            <person name="Nabeya D."/>
            <person name="Jung N."/>
            <person name="Uechi K."/>
            <person name="Horii T."/>
            <person name="Iida T."/>
            <person name="Fujita J."/>
            <person name="Nakamura S."/>
        </authorList>
    </citation>
    <scope>NUCLEOTIDE SEQUENCE [LARGE SCALE GENOMIC DNA]</scope>
    <source>
        <strain evidence="3 4">JCM 6396</strain>
    </source>
</reference>
<dbReference type="Pfam" id="PF01663">
    <property type="entry name" value="Phosphodiest"/>
    <property type="match status" value="1"/>
</dbReference>
<feature type="region of interest" description="Disordered" evidence="1">
    <location>
        <begin position="29"/>
        <end position="188"/>
    </location>
</feature>
<dbReference type="Proteomes" id="UP000467006">
    <property type="component" value="Chromosome"/>
</dbReference>
<dbReference type="SUPFAM" id="SSF53649">
    <property type="entry name" value="Alkaline phosphatase-like"/>
    <property type="match status" value="1"/>
</dbReference>
<keyword evidence="2" id="KW-0732">Signal</keyword>
<protein>
    <recommendedName>
        <fullName evidence="5">Phosphodiesterase</fullName>
    </recommendedName>
</protein>
<dbReference type="EMBL" id="AP022563">
    <property type="protein sequence ID" value="BBX16518.1"/>
    <property type="molecule type" value="Genomic_DNA"/>
</dbReference>
<accession>A0A7I7JYW2</accession>
<dbReference type="PANTHER" id="PTHR10151:SF120">
    <property type="entry name" value="BIS(5'-ADENOSYL)-TRIPHOSPHATASE"/>
    <property type="match status" value="1"/>
</dbReference>
<dbReference type="KEGG" id="mdu:MDUV_13780"/>
<dbReference type="InterPro" id="IPR017850">
    <property type="entry name" value="Alkaline_phosphatase_core_sf"/>
</dbReference>
<name>A0A7I7JYW2_9MYCO</name>
<feature type="compositionally biased region" description="Basic and acidic residues" evidence="1">
    <location>
        <begin position="103"/>
        <end position="112"/>
    </location>
</feature>
<feature type="signal peptide" evidence="2">
    <location>
        <begin position="1"/>
        <end position="30"/>
    </location>
</feature>
<evidence type="ECO:0000256" key="2">
    <source>
        <dbReference type="SAM" id="SignalP"/>
    </source>
</evidence>
<proteinExistence type="predicted"/>
<organism evidence="3 4">
    <name type="scientific">Mycolicibacterium duvalii</name>
    <dbReference type="NCBI Taxonomy" id="39688"/>
    <lineage>
        <taxon>Bacteria</taxon>
        <taxon>Bacillati</taxon>
        <taxon>Actinomycetota</taxon>
        <taxon>Actinomycetes</taxon>
        <taxon>Mycobacteriales</taxon>
        <taxon>Mycobacteriaceae</taxon>
        <taxon>Mycolicibacterium</taxon>
    </lineage>
</organism>
<feature type="compositionally biased region" description="Basic and acidic residues" evidence="1">
    <location>
        <begin position="61"/>
        <end position="88"/>
    </location>
</feature>
<gene>
    <name evidence="3" type="ORF">MDUV_13780</name>
</gene>
<evidence type="ECO:0008006" key="5">
    <source>
        <dbReference type="Google" id="ProtNLM"/>
    </source>
</evidence>
<feature type="compositionally biased region" description="Low complexity" evidence="1">
    <location>
        <begin position="146"/>
        <end position="176"/>
    </location>
</feature>
<evidence type="ECO:0000313" key="4">
    <source>
        <dbReference type="Proteomes" id="UP000467006"/>
    </source>
</evidence>
<sequence>MGHATCIGRIGALAVTLGVGVALGSMPAVASAEPGTSSESSQGSQPSRERDTASSGSRTGDTTERRSNRRESRSEERTTSRRATRDSTEATVDEASDVAAPARKQERDHDLTAEAAVVAPASSPPPSGEDVTAPESATPRAEEPEPAVTPAASTTQEATTIQTTRTLQTTPTTPQRRAPKSAPTRERATLAGAVSSFVSALLNPTAGPGRGTPLQAPVMLAAMGAVRDELERNTERRLANEVAAQVNAQALAENVLVIGVDGVNLSRVLTNPAMVNFWNLMGDATTAPASIVGHTTISNPSWTAILTGVWGERTGVINNVFTPWTYDKWPTVFDLIEGQSAAVQTTSIANWNVISAIADAGNGGADVVVNVDQVPGDTDWLLTDDAVGAATVAAINGANLADPNFVFSYFVGVDENGHLYGGASDQYRIALENFDENLGAILTAIDNSDEEWTILMVTDHGHQPQKGFGHGFQSPDETSTFVLARNGGLFTPGAMNLQYEIVDVTPTVLALFGLDTPGDLDGESLMDQGGTAVPVGDDPDEALREALQDAIDNYGYPDIGTQIALGARTVFGAIPYYVDGLTDTVTSGLQAVAEMDIFLVSLLAEVAIAPVQLLGDVLYVATNIVAQIVARLTGVTGASIFPLWPPAPPPSEFTPQDPADARIGSVCGARSAAVLLCSPDSVAV</sequence>
<feature type="chain" id="PRO_5038598707" description="Phosphodiesterase" evidence="2">
    <location>
        <begin position="31"/>
        <end position="684"/>
    </location>
</feature>
<dbReference type="InterPro" id="IPR002591">
    <property type="entry name" value="Phosphodiest/P_Trfase"/>
</dbReference>
<dbReference type="GO" id="GO:0016787">
    <property type="term" value="F:hydrolase activity"/>
    <property type="evidence" value="ECO:0007669"/>
    <property type="project" value="UniProtKB-ARBA"/>
</dbReference>